<reference evidence="2 3" key="1">
    <citation type="submission" date="2018-07" db="EMBL/GenBank/DDBJ databases">
        <title>Genomic Encyclopedia of Type Strains, Phase III (KMG-III): the genomes of soil and plant-associated and newly described type strains.</title>
        <authorList>
            <person name="Whitman W."/>
        </authorList>
    </citation>
    <scope>NUCLEOTIDE SEQUENCE [LARGE SCALE GENOMIC DNA]</scope>
    <source>
        <strain evidence="2 3">CECT 8333</strain>
    </source>
</reference>
<dbReference type="Gene3D" id="1.10.30.50">
    <property type="match status" value="1"/>
</dbReference>
<evidence type="ECO:0000313" key="3">
    <source>
        <dbReference type="Proteomes" id="UP000253090"/>
    </source>
</evidence>
<gene>
    <name evidence="2" type="ORF">DFP94_101535</name>
</gene>
<protein>
    <submittedName>
        <fullName evidence="2">HNH endonuclease</fullName>
    </submittedName>
</protein>
<feature type="domain" description="HNH nuclease" evidence="1">
    <location>
        <begin position="121"/>
        <end position="172"/>
    </location>
</feature>
<dbReference type="CDD" id="cd00085">
    <property type="entry name" value="HNHc"/>
    <property type="match status" value="1"/>
</dbReference>
<organism evidence="2 3">
    <name type="scientific">Fontibacillus phaseoli</name>
    <dbReference type="NCBI Taxonomy" id="1416533"/>
    <lineage>
        <taxon>Bacteria</taxon>
        <taxon>Bacillati</taxon>
        <taxon>Bacillota</taxon>
        <taxon>Bacilli</taxon>
        <taxon>Bacillales</taxon>
        <taxon>Paenibacillaceae</taxon>
        <taxon>Fontibacillus</taxon>
    </lineage>
</organism>
<keyword evidence="2" id="KW-0255">Endonuclease</keyword>
<evidence type="ECO:0000259" key="1">
    <source>
        <dbReference type="SMART" id="SM00507"/>
    </source>
</evidence>
<dbReference type="PANTHER" id="PTHR33877">
    <property type="entry name" value="SLL1193 PROTEIN"/>
    <property type="match status" value="1"/>
</dbReference>
<dbReference type="GO" id="GO:0004519">
    <property type="term" value="F:endonuclease activity"/>
    <property type="evidence" value="ECO:0007669"/>
    <property type="project" value="UniProtKB-KW"/>
</dbReference>
<dbReference type="InterPro" id="IPR052892">
    <property type="entry name" value="NA-targeting_endonuclease"/>
</dbReference>
<sequence>MSEKRCTKCGETKGFDKFYKKKATTDGYRSECKECTSQVNKRYREDNTAKVRQIQAEYRKNNRDLIKQNGAVYRAANRSAVRERVRRWKIENPEKARENKVLQEQRRRSRMRGLPAAFTRDEWETCLSYFGHSCAYCGEPEADLQQDHVIPVSAGGGYVAENIIPACKSCNSSKRHSDYIEWFMACGQYSDERALRISRYLSSLAGRGRYRLLG</sequence>
<accession>A0A369BQS1</accession>
<keyword evidence="2" id="KW-0378">Hydrolase</keyword>
<name>A0A369BQS1_9BACL</name>
<keyword evidence="2" id="KW-0540">Nuclease</keyword>
<evidence type="ECO:0000313" key="2">
    <source>
        <dbReference type="EMBL" id="RCX22946.1"/>
    </source>
</evidence>
<dbReference type="RefSeq" id="WP_114494882.1">
    <property type="nucleotide sequence ID" value="NZ_QPJW01000001.1"/>
</dbReference>
<dbReference type="InterPro" id="IPR003615">
    <property type="entry name" value="HNH_nuc"/>
</dbReference>
<dbReference type="SMART" id="SM00507">
    <property type="entry name" value="HNHc"/>
    <property type="match status" value="1"/>
</dbReference>
<proteinExistence type="predicted"/>
<keyword evidence="3" id="KW-1185">Reference proteome</keyword>
<comment type="caution">
    <text evidence="2">The sequence shown here is derived from an EMBL/GenBank/DDBJ whole genome shotgun (WGS) entry which is preliminary data.</text>
</comment>
<dbReference type="PANTHER" id="PTHR33877:SF1">
    <property type="entry name" value="TYPE IV METHYL-DIRECTED RESTRICTION ENZYME ECOKMCRA"/>
    <property type="match status" value="1"/>
</dbReference>
<dbReference type="Pfam" id="PF01844">
    <property type="entry name" value="HNH"/>
    <property type="match status" value="1"/>
</dbReference>
<dbReference type="InterPro" id="IPR002711">
    <property type="entry name" value="HNH"/>
</dbReference>
<dbReference type="OrthoDB" id="2666697at2"/>
<dbReference type="Proteomes" id="UP000253090">
    <property type="component" value="Unassembled WGS sequence"/>
</dbReference>
<dbReference type="AlphaFoldDB" id="A0A369BQS1"/>
<dbReference type="EMBL" id="QPJW01000001">
    <property type="protein sequence ID" value="RCX22946.1"/>
    <property type="molecule type" value="Genomic_DNA"/>
</dbReference>